<dbReference type="EMBL" id="JADJMS010000013">
    <property type="protein sequence ID" value="MBK7414838.1"/>
    <property type="molecule type" value="Genomic_DNA"/>
</dbReference>
<protein>
    <submittedName>
        <fullName evidence="4">DUF4124 domain-containing protein</fullName>
    </submittedName>
</protein>
<feature type="compositionally biased region" description="Basic and acidic residues" evidence="1">
    <location>
        <begin position="81"/>
        <end position="98"/>
    </location>
</feature>
<feature type="compositionally biased region" description="Basic and acidic residues" evidence="1">
    <location>
        <begin position="106"/>
        <end position="126"/>
    </location>
</feature>
<feature type="region of interest" description="Disordered" evidence="1">
    <location>
        <begin position="50"/>
        <end position="126"/>
    </location>
</feature>
<dbReference type="InterPro" id="IPR025392">
    <property type="entry name" value="DUF4124"/>
</dbReference>
<evidence type="ECO:0000256" key="1">
    <source>
        <dbReference type="SAM" id="MobiDB-lite"/>
    </source>
</evidence>
<evidence type="ECO:0000259" key="3">
    <source>
        <dbReference type="Pfam" id="PF13511"/>
    </source>
</evidence>
<comment type="caution">
    <text evidence="4">The sequence shown here is derived from an EMBL/GenBank/DDBJ whole genome shotgun (WGS) entry which is preliminary data.</text>
</comment>
<name>A0A935K1Q4_9RHOO</name>
<reference evidence="4 5" key="1">
    <citation type="submission" date="2020-10" db="EMBL/GenBank/DDBJ databases">
        <title>Connecting structure to function with the recovery of over 1000 high-quality activated sludge metagenome-assembled genomes encoding full-length rRNA genes using long-read sequencing.</title>
        <authorList>
            <person name="Singleton C.M."/>
            <person name="Petriglieri F."/>
            <person name="Kristensen J.M."/>
            <person name="Kirkegaard R.H."/>
            <person name="Michaelsen T.Y."/>
            <person name="Andersen M.H."/>
            <person name="Karst S.M."/>
            <person name="Dueholm M.S."/>
            <person name="Nielsen P.H."/>
            <person name="Albertsen M."/>
        </authorList>
    </citation>
    <scope>NUCLEOTIDE SEQUENCE [LARGE SCALE GENOMIC DNA]</scope>
    <source>
        <strain evidence="4">EsbW_18-Q3-R4-48_BATAC.463</strain>
    </source>
</reference>
<sequence length="161" mass="17795">MMTMTRLTYALLLASFALPATAQTIYKCTDASGGTLISNAKVDKNCKAVASSPESSMPAPKARSASSGAAANPSPAGFPRVQEDTQKARDTDRRRILEQELAGEQRNLEQAKKELAEQESIRNGDEKNYQRVLDRLTPYKERVAQHERNIQAVQKEMGNLR</sequence>
<feature type="compositionally biased region" description="Low complexity" evidence="1">
    <location>
        <begin position="58"/>
        <end position="75"/>
    </location>
</feature>
<organism evidence="4 5">
    <name type="scientific">Candidatus Dechloromonas phosphorivorans</name>
    <dbReference type="NCBI Taxonomy" id="2899244"/>
    <lineage>
        <taxon>Bacteria</taxon>
        <taxon>Pseudomonadati</taxon>
        <taxon>Pseudomonadota</taxon>
        <taxon>Betaproteobacteria</taxon>
        <taxon>Rhodocyclales</taxon>
        <taxon>Azonexaceae</taxon>
        <taxon>Dechloromonas</taxon>
    </lineage>
</organism>
<dbReference type="Pfam" id="PF13511">
    <property type="entry name" value="DUF4124"/>
    <property type="match status" value="1"/>
</dbReference>
<feature type="chain" id="PRO_5038035630" evidence="2">
    <location>
        <begin position="23"/>
        <end position="161"/>
    </location>
</feature>
<evidence type="ECO:0000256" key="2">
    <source>
        <dbReference type="SAM" id="SignalP"/>
    </source>
</evidence>
<evidence type="ECO:0000313" key="5">
    <source>
        <dbReference type="Proteomes" id="UP000739411"/>
    </source>
</evidence>
<feature type="domain" description="DUF4124" evidence="3">
    <location>
        <begin position="12"/>
        <end position="65"/>
    </location>
</feature>
<evidence type="ECO:0000313" key="4">
    <source>
        <dbReference type="EMBL" id="MBK7414838.1"/>
    </source>
</evidence>
<dbReference type="AlphaFoldDB" id="A0A935K1Q4"/>
<feature type="signal peptide" evidence="2">
    <location>
        <begin position="1"/>
        <end position="22"/>
    </location>
</feature>
<accession>A0A935K1Q4</accession>
<dbReference type="Proteomes" id="UP000739411">
    <property type="component" value="Unassembled WGS sequence"/>
</dbReference>
<keyword evidence="2" id="KW-0732">Signal</keyword>
<gene>
    <name evidence="4" type="ORF">IPJ38_06685</name>
</gene>
<proteinExistence type="predicted"/>